<dbReference type="PROSITE" id="PS51063">
    <property type="entry name" value="HTH_CRP_2"/>
    <property type="match status" value="1"/>
</dbReference>
<accession>A0ABU0CY64</accession>
<comment type="caution">
    <text evidence="2">The sequence shown here is derived from an EMBL/GenBank/DDBJ whole genome shotgun (WGS) entry which is preliminary data.</text>
</comment>
<name>A0ABU0CY64_9BACI</name>
<feature type="domain" description="HTH crp-type" evidence="1">
    <location>
        <begin position="1"/>
        <end position="50"/>
    </location>
</feature>
<dbReference type="Proteomes" id="UP001232445">
    <property type="component" value="Unassembled WGS sequence"/>
</dbReference>
<dbReference type="Pfam" id="PF13384">
    <property type="entry name" value="HTH_23"/>
    <property type="match status" value="1"/>
</dbReference>
<reference evidence="2 3" key="1">
    <citation type="submission" date="2023-07" db="EMBL/GenBank/DDBJ databases">
        <title>Genomic Encyclopedia of Type Strains, Phase IV (KMG-IV): sequencing the most valuable type-strain genomes for metagenomic binning, comparative biology and taxonomic classification.</title>
        <authorList>
            <person name="Goeker M."/>
        </authorList>
    </citation>
    <scope>NUCLEOTIDE SEQUENCE [LARGE SCALE GENOMIC DNA]</scope>
    <source>
        <strain evidence="2 3">DSM 17740</strain>
    </source>
</reference>
<keyword evidence="2" id="KW-0238">DNA-binding</keyword>
<dbReference type="SUPFAM" id="SSF46785">
    <property type="entry name" value="Winged helix' DNA-binding domain"/>
    <property type="match status" value="1"/>
</dbReference>
<evidence type="ECO:0000313" key="2">
    <source>
        <dbReference type="EMBL" id="MDQ0341085.1"/>
    </source>
</evidence>
<organism evidence="2 3">
    <name type="scientific">Caldalkalibacillus uzonensis</name>
    <dbReference type="NCBI Taxonomy" id="353224"/>
    <lineage>
        <taxon>Bacteria</taxon>
        <taxon>Bacillati</taxon>
        <taxon>Bacillota</taxon>
        <taxon>Bacilli</taxon>
        <taxon>Bacillales</taxon>
        <taxon>Bacillaceae</taxon>
        <taxon>Caldalkalibacillus</taxon>
    </lineage>
</organism>
<dbReference type="InterPro" id="IPR036390">
    <property type="entry name" value="WH_DNA-bd_sf"/>
</dbReference>
<protein>
    <submittedName>
        <fullName evidence="2">DNA-binding transcriptional regulator LsrR (DeoR family)</fullName>
    </submittedName>
</protein>
<dbReference type="Gene3D" id="1.10.10.60">
    <property type="entry name" value="Homeodomain-like"/>
    <property type="match status" value="1"/>
</dbReference>
<dbReference type="EMBL" id="JAUSUQ010000031">
    <property type="protein sequence ID" value="MDQ0341085.1"/>
    <property type="molecule type" value="Genomic_DNA"/>
</dbReference>
<proteinExistence type="predicted"/>
<dbReference type="InterPro" id="IPR012318">
    <property type="entry name" value="HTH_CRP"/>
</dbReference>
<gene>
    <name evidence="2" type="ORF">J2S00_003929</name>
</gene>
<keyword evidence="3" id="KW-1185">Reference proteome</keyword>
<evidence type="ECO:0000259" key="1">
    <source>
        <dbReference type="PROSITE" id="PS51063"/>
    </source>
</evidence>
<dbReference type="GO" id="GO:0003677">
    <property type="term" value="F:DNA binding"/>
    <property type="evidence" value="ECO:0007669"/>
    <property type="project" value="UniProtKB-KW"/>
</dbReference>
<evidence type="ECO:0000313" key="3">
    <source>
        <dbReference type="Proteomes" id="UP001232445"/>
    </source>
</evidence>
<sequence length="50" mass="5757">MYTTQEIVRISKLYYELGLTQQEISEIENISRPTVSRILDAAVKEGIVTR</sequence>